<comment type="caution">
    <text evidence="1">The sequence shown here is derived from an EMBL/GenBank/DDBJ whole genome shotgun (WGS) entry which is preliminary data.</text>
</comment>
<dbReference type="Proteomes" id="UP000031668">
    <property type="component" value="Unassembled WGS sequence"/>
</dbReference>
<reference evidence="1 2" key="1">
    <citation type="journal article" date="2014" name="Genome Biol. Evol.">
        <title>The genome of the myxosporean Thelohanellus kitauei shows adaptations to nutrient acquisition within its fish host.</title>
        <authorList>
            <person name="Yang Y."/>
            <person name="Xiong J."/>
            <person name="Zhou Z."/>
            <person name="Huo F."/>
            <person name="Miao W."/>
            <person name="Ran C."/>
            <person name="Liu Y."/>
            <person name="Zhang J."/>
            <person name="Feng J."/>
            <person name="Wang M."/>
            <person name="Wang M."/>
            <person name="Wang L."/>
            <person name="Yao B."/>
        </authorList>
    </citation>
    <scope>NUCLEOTIDE SEQUENCE [LARGE SCALE GENOMIC DNA]</scope>
    <source>
        <strain evidence="1">Wuqing</strain>
    </source>
</reference>
<gene>
    <name evidence="1" type="ORF">RF11_12695</name>
</gene>
<proteinExistence type="predicted"/>
<protein>
    <submittedName>
        <fullName evidence="1">Uncharacterized protein</fullName>
    </submittedName>
</protein>
<dbReference type="EMBL" id="JWZT01003490">
    <property type="protein sequence ID" value="KII66667.1"/>
    <property type="molecule type" value="Genomic_DNA"/>
</dbReference>
<keyword evidence="2" id="KW-1185">Reference proteome</keyword>
<evidence type="ECO:0000313" key="1">
    <source>
        <dbReference type="EMBL" id="KII66667.1"/>
    </source>
</evidence>
<accession>A0A0C2MYH4</accession>
<name>A0A0C2MYH4_THEKT</name>
<organism evidence="1 2">
    <name type="scientific">Thelohanellus kitauei</name>
    <name type="common">Myxosporean</name>
    <dbReference type="NCBI Taxonomy" id="669202"/>
    <lineage>
        <taxon>Eukaryota</taxon>
        <taxon>Metazoa</taxon>
        <taxon>Cnidaria</taxon>
        <taxon>Myxozoa</taxon>
        <taxon>Myxosporea</taxon>
        <taxon>Bivalvulida</taxon>
        <taxon>Platysporina</taxon>
        <taxon>Myxobolidae</taxon>
        <taxon>Thelohanellus</taxon>
    </lineage>
</organism>
<evidence type="ECO:0000313" key="2">
    <source>
        <dbReference type="Proteomes" id="UP000031668"/>
    </source>
</evidence>
<sequence>MALSDETYINKLKSEKTLFMYEDLKSNLLSIIDESIIKIVLSGCETILRRSQYGSPECFGSDEYKLYRHVLTMILLSFNEFNYFYKKKADYYISLVNDNSGNSCDIQGYSDDSHSTSDSKSDSDSSFVSIQFYKLPFPALLRWFMFIYEVKFIFAGIDTKLTNLNFIYSLWI</sequence>
<dbReference type="AlphaFoldDB" id="A0A0C2MYH4"/>